<dbReference type="HAMAP" id="MF_00189">
    <property type="entry name" value="YciB"/>
    <property type="match status" value="1"/>
</dbReference>
<name>A0A6I6INN8_9RHOB</name>
<comment type="subcellular location">
    <subcellularLocation>
        <location evidence="5">Cell inner membrane</location>
        <topology evidence="5">Multi-pass membrane protein</topology>
    </subcellularLocation>
</comment>
<reference evidence="7" key="1">
    <citation type="submission" date="2018-12" db="EMBL/GenBank/DDBJ databases">
        <title>Complete genome sequence of Roseovarius sp. MME-070.</title>
        <authorList>
            <person name="Nam Y.-D."/>
            <person name="Kang J."/>
            <person name="Chung W.-H."/>
            <person name="Park Y.S."/>
        </authorList>
    </citation>
    <scope>NUCLEOTIDE SEQUENCE [LARGE SCALE GENOMIC DNA]</scope>
    <source>
        <strain evidence="7">MME-070</strain>
    </source>
</reference>
<keyword evidence="2 5" id="KW-0812">Transmembrane</keyword>
<evidence type="ECO:0000256" key="1">
    <source>
        <dbReference type="ARBA" id="ARBA00022475"/>
    </source>
</evidence>
<sequence>MSEKNLPGWLKPALELGPILGFFVAYLILKDRIFTIGGTEYEGFIIVTALFVPVLLAAMGVLWWLTGHLSKMQIVTVVMVVVFGGLTVWFNDGSFFKMKPTIIYLIFGGVLGFGLLRGTSYLQALMDSMLPLTDEGWMILTRRLTMFFIGLAVLNELIWRTQTETMWVYFKTFGLTAAIFVFFMTQGRLFEAHSTEDKDATDTSD</sequence>
<dbReference type="AlphaFoldDB" id="A0A6I6INN8"/>
<feature type="transmembrane region" description="Helical" evidence="5">
    <location>
        <begin position="166"/>
        <end position="185"/>
    </location>
</feature>
<evidence type="ECO:0000313" key="6">
    <source>
        <dbReference type="EMBL" id="QGX97704.1"/>
    </source>
</evidence>
<evidence type="ECO:0000256" key="2">
    <source>
        <dbReference type="ARBA" id="ARBA00022692"/>
    </source>
</evidence>
<dbReference type="InterPro" id="IPR006008">
    <property type="entry name" value="YciB"/>
</dbReference>
<dbReference type="GO" id="GO:0005886">
    <property type="term" value="C:plasma membrane"/>
    <property type="evidence" value="ECO:0007669"/>
    <property type="project" value="UniProtKB-SubCell"/>
</dbReference>
<comment type="function">
    <text evidence="5">Plays a role in cell envelope biogenesis, maintenance of cell envelope integrity and membrane homeostasis.</text>
</comment>
<comment type="similarity">
    <text evidence="5">Belongs to the YciB family.</text>
</comment>
<evidence type="ECO:0000256" key="4">
    <source>
        <dbReference type="ARBA" id="ARBA00023136"/>
    </source>
</evidence>
<keyword evidence="7" id="KW-1185">Reference proteome</keyword>
<dbReference type="OrthoDB" id="9788219at2"/>
<feature type="transmembrane region" description="Helical" evidence="5">
    <location>
        <begin position="72"/>
        <end position="90"/>
    </location>
</feature>
<dbReference type="KEGG" id="rom:EI983_05170"/>
<keyword evidence="1 5" id="KW-1003">Cell membrane</keyword>
<evidence type="ECO:0000256" key="3">
    <source>
        <dbReference type="ARBA" id="ARBA00022989"/>
    </source>
</evidence>
<evidence type="ECO:0000256" key="5">
    <source>
        <dbReference type="HAMAP-Rule" id="MF_00189"/>
    </source>
</evidence>
<protein>
    <recommendedName>
        <fullName evidence="5">Inner membrane-spanning protein YciB</fullName>
    </recommendedName>
</protein>
<feature type="transmembrane region" description="Helical" evidence="5">
    <location>
        <begin position="102"/>
        <end position="124"/>
    </location>
</feature>
<gene>
    <name evidence="5" type="primary">yciB</name>
    <name evidence="6" type="ORF">EI983_05170</name>
</gene>
<proteinExistence type="inferred from homology"/>
<keyword evidence="5" id="KW-0997">Cell inner membrane</keyword>
<accession>A0A6I6INN8</accession>
<feature type="transmembrane region" description="Helical" evidence="5">
    <location>
        <begin position="136"/>
        <end position="154"/>
    </location>
</feature>
<dbReference type="Pfam" id="PF04279">
    <property type="entry name" value="IspA"/>
    <property type="match status" value="1"/>
</dbReference>
<dbReference type="PANTHER" id="PTHR36917">
    <property type="entry name" value="INTRACELLULAR SEPTATION PROTEIN A-RELATED"/>
    <property type="match status" value="1"/>
</dbReference>
<keyword evidence="4 5" id="KW-0472">Membrane</keyword>
<dbReference type="EMBL" id="CP034348">
    <property type="protein sequence ID" value="QGX97704.1"/>
    <property type="molecule type" value="Genomic_DNA"/>
</dbReference>
<keyword evidence="3 5" id="KW-1133">Transmembrane helix</keyword>
<dbReference type="RefSeq" id="WP_157706337.1">
    <property type="nucleotide sequence ID" value="NZ_CP034348.1"/>
</dbReference>
<feature type="transmembrane region" description="Helical" evidence="5">
    <location>
        <begin position="12"/>
        <end position="29"/>
    </location>
</feature>
<organism evidence="6 7">
    <name type="scientific">Roseovarius faecimaris</name>
    <dbReference type="NCBI Taxonomy" id="2494550"/>
    <lineage>
        <taxon>Bacteria</taxon>
        <taxon>Pseudomonadati</taxon>
        <taxon>Pseudomonadota</taxon>
        <taxon>Alphaproteobacteria</taxon>
        <taxon>Rhodobacterales</taxon>
        <taxon>Roseobacteraceae</taxon>
        <taxon>Roseovarius</taxon>
    </lineage>
</organism>
<evidence type="ECO:0000313" key="7">
    <source>
        <dbReference type="Proteomes" id="UP000428330"/>
    </source>
</evidence>
<feature type="transmembrane region" description="Helical" evidence="5">
    <location>
        <begin position="41"/>
        <end position="66"/>
    </location>
</feature>
<dbReference type="Proteomes" id="UP000428330">
    <property type="component" value="Chromosome"/>
</dbReference>
<dbReference type="PANTHER" id="PTHR36917:SF1">
    <property type="entry name" value="INNER MEMBRANE-SPANNING PROTEIN YCIB"/>
    <property type="match status" value="1"/>
</dbReference>